<dbReference type="AlphaFoldDB" id="A0A0D0ATJ7"/>
<accession>A0A0D0ATJ7</accession>
<reference evidence="1 2" key="1">
    <citation type="submission" date="2014-04" db="EMBL/GenBank/DDBJ databases">
        <title>Evolutionary Origins and Diversification of the Mycorrhizal Mutualists.</title>
        <authorList>
            <consortium name="DOE Joint Genome Institute"/>
            <consortium name="Mycorrhizal Genomics Consortium"/>
            <person name="Kohler A."/>
            <person name="Kuo A."/>
            <person name="Nagy L.G."/>
            <person name="Floudas D."/>
            <person name="Copeland A."/>
            <person name="Barry K.W."/>
            <person name="Cichocki N."/>
            <person name="Veneault-Fourrey C."/>
            <person name="LaButti K."/>
            <person name="Lindquist E.A."/>
            <person name="Lipzen A."/>
            <person name="Lundell T."/>
            <person name="Morin E."/>
            <person name="Murat C."/>
            <person name="Riley R."/>
            <person name="Ohm R."/>
            <person name="Sun H."/>
            <person name="Tunlid A."/>
            <person name="Henrissat B."/>
            <person name="Grigoriev I.V."/>
            <person name="Hibbett D.S."/>
            <person name="Martin F."/>
        </authorList>
    </citation>
    <scope>NUCLEOTIDE SEQUENCE [LARGE SCALE GENOMIC DNA]</scope>
    <source>
        <strain evidence="1 2">FD-317 M1</strain>
    </source>
</reference>
<keyword evidence="2" id="KW-1185">Reference proteome</keyword>
<proteinExistence type="predicted"/>
<protein>
    <submittedName>
        <fullName evidence="1">Uncharacterized protein</fullName>
    </submittedName>
</protein>
<dbReference type="EMBL" id="KN834824">
    <property type="protein sequence ID" value="KIK53805.1"/>
    <property type="molecule type" value="Genomic_DNA"/>
</dbReference>
<gene>
    <name evidence="1" type="ORF">GYMLUDRAFT_63576</name>
</gene>
<evidence type="ECO:0000313" key="1">
    <source>
        <dbReference type="EMBL" id="KIK53805.1"/>
    </source>
</evidence>
<organism evidence="1 2">
    <name type="scientific">Collybiopsis luxurians FD-317 M1</name>
    <dbReference type="NCBI Taxonomy" id="944289"/>
    <lineage>
        <taxon>Eukaryota</taxon>
        <taxon>Fungi</taxon>
        <taxon>Dikarya</taxon>
        <taxon>Basidiomycota</taxon>
        <taxon>Agaricomycotina</taxon>
        <taxon>Agaricomycetes</taxon>
        <taxon>Agaricomycetidae</taxon>
        <taxon>Agaricales</taxon>
        <taxon>Marasmiineae</taxon>
        <taxon>Omphalotaceae</taxon>
        <taxon>Collybiopsis</taxon>
        <taxon>Collybiopsis luxurians</taxon>
    </lineage>
</organism>
<evidence type="ECO:0000313" key="2">
    <source>
        <dbReference type="Proteomes" id="UP000053593"/>
    </source>
</evidence>
<sequence>MQQALSSGRARLVFEIAPQMEIPQPSWGDSTLWVLQSSSLSTETIYRCMLKLRTRMDRLMRITQKMQRYTGTLTWRYEQVENCIHSGWELYMDWYNMLDDLEDNPSAVELLMFLKETSCTLYNLGQVVEYLTYIFQNVPKK</sequence>
<dbReference type="Proteomes" id="UP000053593">
    <property type="component" value="Unassembled WGS sequence"/>
</dbReference>
<dbReference type="HOGENOM" id="CLU_1825502_0_0_1"/>
<name>A0A0D0ATJ7_9AGAR</name>